<gene>
    <name evidence="8" type="ORF">KLO01_27380</name>
</gene>
<proteinExistence type="predicted"/>
<evidence type="ECO:0000256" key="4">
    <source>
        <dbReference type="ARBA" id="ARBA00022833"/>
    </source>
</evidence>
<dbReference type="GO" id="GO:0006979">
    <property type="term" value="P:response to oxidative stress"/>
    <property type="evidence" value="ECO:0007669"/>
    <property type="project" value="InterPro"/>
</dbReference>
<dbReference type="GO" id="GO:0046872">
    <property type="term" value="F:metal ion binding"/>
    <property type="evidence" value="ECO:0007669"/>
    <property type="project" value="UniProtKB-KW"/>
</dbReference>
<dbReference type="EMBL" id="BKBA01000009">
    <property type="protein sequence ID" value="GEQ14691.1"/>
    <property type="molecule type" value="Genomic_DNA"/>
</dbReference>
<dbReference type="PROSITE" id="PS51790">
    <property type="entry name" value="MSRB"/>
    <property type="match status" value="1"/>
</dbReference>
<dbReference type="SUPFAM" id="SSF51316">
    <property type="entry name" value="Mss4-like"/>
    <property type="match status" value="1"/>
</dbReference>
<dbReference type="GO" id="GO:0005737">
    <property type="term" value="C:cytoplasm"/>
    <property type="evidence" value="ECO:0007669"/>
    <property type="project" value="TreeGrafter"/>
</dbReference>
<dbReference type="InterPro" id="IPR002579">
    <property type="entry name" value="Met_Sox_Rdtase_MsrB_dom"/>
</dbReference>
<comment type="caution">
    <text evidence="8">The sequence shown here is derived from an EMBL/GenBank/DDBJ whole genome shotgun (WGS) entry which is preliminary data.</text>
</comment>
<comment type="cofactor">
    <cofactor evidence="1">
        <name>Zn(2+)</name>
        <dbReference type="ChEBI" id="CHEBI:29105"/>
    </cofactor>
</comment>
<dbReference type="FunFam" id="2.170.150.20:FF:000009">
    <property type="entry name" value="Peptide-methionine (R)-S-oxide reductase"/>
    <property type="match status" value="1"/>
</dbReference>
<dbReference type="OrthoDB" id="9785497at2"/>
<evidence type="ECO:0000313" key="9">
    <source>
        <dbReference type="Proteomes" id="UP000321793"/>
    </source>
</evidence>
<evidence type="ECO:0000256" key="6">
    <source>
        <dbReference type="ARBA" id="ARBA00048488"/>
    </source>
</evidence>
<evidence type="ECO:0000256" key="3">
    <source>
        <dbReference type="ARBA" id="ARBA00022723"/>
    </source>
</evidence>
<feature type="domain" description="MsrB" evidence="7">
    <location>
        <begin position="14"/>
        <end position="139"/>
    </location>
</feature>
<dbReference type="GO" id="GO:0033743">
    <property type="term" value="F:peptide-methionine (R)-S-oxide reductase activity"/>
    <property type="evidence" value="ECO:0007669"/>
    <property type="project" value="UniProtKB-EC"/>
</dbReference>
<keyword evidence="3" id="KW-0479">Metal-binding</keyword>
<dbReference type="PANTHER" id="PTHR10173">
    <property type="entry name" value="METHIONINE SULFOXIDE REDUCTASE"/>
    <property type="match status" value="1"/>
</dbReference>
<keyword evidence="5" id="KW-0560">Oxidoreductase</keyword>
<dbReference type="InterPro" id="IPR028427">
    <property type="entry name" value="Met_Sox_Rdtase_MsrB"/>
</dbReference>
<dbReference type="Proteomes" id="UP000321793">
    <property type="component" value="Unassembled WGS sequence"/>
</dbReference>
<evidence type="ECO:0000256" key="5">
    <source>
        <dbReference type="ARBA" id="ARBA00023002"/>
    </source>
</evidence>
<dbReference type="RefSeq" id="WP_147065992.1">
    <property type="nucleotide sequence ID" value="NZ_BAABDN010000002.1"/>
</dbReference>
<dbReference type="AlphaFoldDB" id="A0A512T3M4"/>
<dbReference type="InterPro" id="IPR011057">
    <property type="entry name" value="Mss4-like_sf"/>
</dbReference>
<comment type="catalytic activity">
    <reaction evidence="6">
        <text>L-methionyl-[protein] + [thioredoxin]-disulfide + H2O = L-methionyl-(R)-S-oxide-[protein] + [thioredoxin]-dithiol</text>
        <dbReference type="Rhea" id="RHEA:24164"/>
        <dbReference type="Rhea" id="RHEA-COMP:10698"/>
        <dbReference type="Rhea" id="RHEA-COMP:10700"/>
        <dbReference type="Rhea" id="RHEA-COMP:12313"/>
        <dbReference type="Rhea" id="RHEA-COMP:12314"/>
        <dbReference type="ChEBI" id="CHEBI:15377"/>
        <dbReference type="ChEBI" id="CHEBI:16044"/>
        <dbReference type="ChEBI" id="CHEBI:29950"/>
        <dbReference type="ChEBI" id="CHEBI:45764"/>
        <dbReference type="ChEBI" id="CHEBI:50058"/>
        <dbReference type="EC" id="1.8.4.12"/>
    </reaction>
</comment>
<keyword evidence="9" id="KW-1185">Reference proteome</keyword>
<dbReference type="EC" id="1.8.4.12" evidence="2"/>
<accession>A0A512T3M4</accession>
<reference evidence="8 9" key="1">
    <citation type="submission" date="2019-07" db="EMBL/GenBank/DDBJ databases">
        <title>Whole genome shotgun sequence of Knoellia locipacati NBRC 109775.</title>
        <authorList>
            <person name="Hosoyama A."/>
            <person name="Uohara A."/>
            <person name="Ohji S."/>
            <person name="Ichikawa N."/>
        </authorList>
    </citation>
    <scope>NUCLEOTIDE SEQUENCE [LARGE SCALE GENOMIC DNA]</scope>
    <source>
        <strain evidence="8 9">NBRC 109775</strain>
    </source>
</reference>
<dbReference type="Pfam" id="PF01641">
    <property type="entry name" value="SelR"/>
    <property type="match status" value="1"/>
</dbReference>
<evidence type="ECO:0000256" key="1">
    <source>
        <dbReference type="ARBA" id="ARBA00001947"/>
    </source>
</evidence>
<evidence type="ECO:0000313" key="8">
    <source>
        <dbReference type="EMBL" id="GEQ14691.1"/>
    </source>
</evidence>
<dbReference type="PANTHER" id="PTHR10173:SF52">
    <property type="entry name" value="METHIONINE-R-SULFOXIDE REDUCTASE B1"/>
    <property type="match status" value="1"/>
</dbReference>
<protein>
    <recommendedName>
        <fullName evidence="2">peptide-methionine (R)-S-oxide reductase</fullName>
        <ecNumber evidence="2">1.8.4.12</ecNumber>
    </recommendedName>
</protein>
<sequence>MESTNHTYAVTKSDEEWRSELSPEEYAVLRQAGTERPYTGEYTDAKTEGVYSCRACGAKLFTSETKFDSHCGWPSFYSPLAGDSVQFLEDASLPGRPRTEVRCATCGSHLGHVFEGEGYDTPTDQRFCMNSIALTLRPAEGETDQA</sequence>
<evidence type="ECO:0000256" key="2">
    <source>
        <dbReference type="ARBA" id="ARBA00012499"/>
    </source>
</evidence>
<organism evidence="8 9">
    <name type="scientific">Knoellia locipacati</name>
    <dbReference type="NCBI Taxonomy" id="882824"/>
    <lineage>
        <taxon>Bacteria</taxon>
        <taxon>Bacillati</taxon>
        <taxon>Actinomycetota</taxon>
        <taxon>Actinomycetes</taxon>
        <taxon>Micrococcales</taxon>
        <taxon>Intrasporangiaceae</taxon>
        <taxon>Knoellia</taxon>
    </lineage>
</organism>
<dbReference type="Gene3D" id="2.170.150.20">
    <property type="entry name" value="Peptide methionine sulfoxide reductase"/>
    <property type="match status" value="1"/>
</dbReference>
<dbReference type="GO" id="GO:0030091">
    <property type="term" value="P:protein repair"/>
    <property type="evidence" value="ECO:0007669"/>
    <property type="project" value="InterPro"/>
</dbReference>
<evidence type="ECO:0000259" key="7">
    <source>
        <dbReference type="PROSITE" id="PS51790"/>
    </source>
</evidence>
<name>A0A512T3M4_9MICO</name>
<keyword evidence="4" id="KW-0862">Zinc</keyword>
<dbReference type="NCBIfam" id="TIGR00357">
    <property type="entry name" value="peptide-methionine (R)-S-oxide reductase MsrB"/>
    <property type="match status" value="1"/>
</dbReference>